<dbReference type="InterPro" id="IPR029756">
    <property type="entry name" value="MTH1187/YkoF-like"/>
</dbReference>
<evidence type="ECO:0000313" key="3">
    <source>
        <dbReference type="EMBL" id="SCM73913.1"/>
    </source>
</evidence>
<name>A0A212L8K8_9HYPH</name>
<dbReference type="EMBL" id="FMJD01000005">
    <property type="protein sequence ID" value="SCM73913.1"/>
    <property type="molecule type" value="Genomic_DNA"/>
</dbReference>
<sequence>MVLLEFAMYPVGKGESLSPYVARSLDIIDKSGLAYQLTPMGTILEGEWNEVMAVVTACFEAMRADCPRVEVALKVDYREGQASRLASKIASVEDRLGRKLSTG</sequence>
<proteinExistence type="inferred from homology"/>
<comment type="similarity">
    <text evidence="1">Belongs to the UPF0045 family.</text>
</comment>
<feature type="domain" description="Thiamine-binding protein" evidence="2">
    <location>
        <begin position="5"/>
        <end position="93"/>
    </location>
</feature>
<organism evidence="3">
    <name type="scientific">uncultured Pleomorphomonas sp</name>
    <dbReference type="NCBI Taxonomy" id="442121"/>
    <lineage>
        <taxon>Bacteria</taxon>
        <taxon>Pseudomonadati</taxon>
        <taxon>Pseudomonadota</taxon>
        <taxon>Alphaproteobacteria</taxon>
        <taxon>Hyphomicrobiales</taxon>
        <taxon>Pleomorphomonadaceae</taxon>
        <taxon>Pleomorphomonas</taxon>
        <taxon>environmental samples</taxon>
    </lineage>
</organism>
<dbReference type="Pfam" id="PF01910">
    <property type="entry name" value="Thiamine_BP"/>
    <property type="match status" value="1"/>
</dbReference>
<dbReference type="InterPro" id="IPR002767">
    <property type="entry name" value="Thiamine_BP"/>
</dbReference>
<dbReference type="Gene3D" id="3.30.70.930">
    <property type="match status" value="1"/>
</dbReference>
<dbReference type="SUPFAM" id="SSF89957">
    <property type="entry name" value="MTH1187/YkoF-like"/>
    <property type="match status" value="1"/>
</dbReference>
<dbReference type="AlphaFoldDB" id="A0A212L8K8"/>
<accession>A0A212L8K8</accession>
<protein>
    <recommendedName>
        <fullName evidence="2">Thiamine-binding protein domain-containing protein</fullName>
    </recommendedName>
</protein>
<dbReference type="PANTHER" id="PTHR33777:SF1">
    <property type="entry name" value="UPF0045 PROTEIN ECM15"/>
    <property type="match status" value="1"/>
</dbReference>
<dbReference type="NCBIfam" id="TIGR00106">
    <property type="entry name" value="MTH1187 family thiamine-binding protein"/>
    <property type="match status" value="1"/>
</dbReference>
<evidence type="ECO:0000259" key="2">
    <source>
        <dbReference type="Pfam" id="PF01910"/>
    </source>
</evidence>
<dbReference type="RefSeq" id="WP_100081600.1">
    <property type="nucleotide sequence ID" value="NZ_LT608334.1"/>
</dbReference>
<reference evidence="3" key="1">
    <citation type="submission" date="2016-08" db="EMBL/GenBank/DDBJ databases">
        <authorList>
            <person name="Seilhamer J.J."/>
        </authorList>
    </citation>
    <scope>NUCLEOTIDE SEQUENCE</scope>
    <source>
        <strain evidence="3">86</strain>
    </source>
</reference>
<dbReference type="GO" id="GO:0005829">
    <property type="term" value="C:cytosol"/>
    <property type="evidence" value="ECO:0007669"/>
    <property type="project" value="TreeGrafter"/>
</dbReference>
<dbReference type="InterPro" id="IPR051614">
    <property type="entry name" value="UPF0045_domain"/>
</dbReference>
<dbReference type="PANTHER" id="PTHR33777">
    <property type="entry name" value="UPF0045 PROTEIN ECM15"/>
    <property type="match status" value="1"/>
</dbReference>
<gene>
    <name evidence="3" type="ORF">KL86PLE_130013</name>
</gene>
<evidence type="ECO:0000256" key="1">
    <source>
        <dbReference type="ARBA" id="ARBA00010272"/>
    </source>
</evidence>